<evidence type="ECO:0000256" key="4">
    <source>
        <dbReference type="ARBA" id="ARBA00022833"/>
    </source>
</evidence>
<keyword evidence="1" id="KW-0645">Protease</keyword>
<dbReference type="EMBL" id="CP139781">
    <property type="protein sequence ID" value="WRQ88520.1"/>
    <property type="molecule type" value="Genomic_DNA"/>
</dbReference>
<organism evidence="7 8">
    <name type="scientific">Actomonas aquatica</name>
    <dbReference type="NCBI Taxonomy" id="2866162"/>
    <lineage>
        <taxon>Bacteria</taxon>
        <taxon>Pseudomonadati</taxon>
        <taxon>Verrucomicrobiota</taxon>
        <taxon>Opitutia</taxon>
        <taxon>Opitutales</taxon>
        <taxon>Opitutaceae</taxon>
        <taxon>Actomonas</taxon>
    </lineage>
</organism>
<evidence type="ECO:0000256" key="5">
    <source>
        <dbReference type="SAM" id="SignalP"/>
    </source>
</evidence>
<keyword evidence="3 7" id="KW-0378">Hydrolase</keyword>
<keyword evidence="5" id="KW-0732">Signal</keyword>
<dbReference type="PROSITE" id="PS50835">
    <property type="entry name" value="IG_LIKE"/>
    <property type="match status" value="1"/>
</dbReference>
<dbReference type="Gene3D" id="2.60.40.10">
    <property type="entry name" value="Immunoglobulins"/>
    <property type="match status" value="1"/>
</dbReference>
<proteinExistence type="predicted"/>
<evidence type="ECO:0000313" key="7">
    <source>
        <dbReference type="EMBL" id="WRQ88520.1"/>
    </source>
</evidence>
<dbReference type="InterPro" id="IPR003599">
    <property type="entry name" value="Ig_sub"/>
</dbReference>
<evidence type="ECO:0000256" key="1">
    <source>
        <dbReference type="ARBA" id="ARBA00022670"/>
    </source>
</evidence>
<dbReference type="InterPro" id="IPR024079">
    <property type="entry name" value="MetalloPept_cat_dom_sf"/>
</dbReference>
<evidence type="ECO:0000313" key="8">
    <source>
        <dbReference type="Proteomes" id="UP000738431"/>
    </source>
</evidence>
<dbReference type="InterPro" id="IPR001818">
    <property type="entry name" value="Pept_M10_metallopeptidase"/>
</dbReference>
<reference evidence="7 8" key="1">
    <citation type="submission" date="2023-12" db="EMBL/GenBank/DDBJ databases">
        <title>Description of an unclassified Opitutus bacterium of Verrucomicrobiota.</title>
        <authorList>
            <person name="Zhang D.-F."/>
        </authorList>
    </citation>
    <scope>NUCLEOTIDE SEQUENCE [LARGE SCALE GENOMIC DNA]</scope>
    <source>
        <strain evidence="7 8">WL0086</strain>
    </source>
</reference>
<feature type="signal peptide" evidence="5">
    <location>
        <begin position="1"/>
        <end position="32"/>
    </location>
</feature>
<evidence type="ECO:0000256" key="3">
    <source>
        <dbReference type="ARBA" id="ARBA00022801"/>
    </source>
</evidence>
<keyword evidence="2" id="KW-0479">Metal-binding</keyword>
<gene>
    <name evidence="7" type="ORF">K1X11_003835</name>
</gene>
<dbReference type="Proteomes" id="UP000738431">
    <property type="component" value="Chromosome"/>
</dbReference>
<feature type="domain" description="Ig-like" evidence="6">
    <location>
        <begin position="225"/>
        <end position="315"/>
    </location>
</feature>
<name>A0ABZ1CAW4_9BACT</name>
<dbReference type="InterPro" id="IPR036179">
    <property type="entry name" value="Ig-like_dom_sf"/>
</dbReference>
<dbReference type="RefSeq" id="WP_221032956.1">
    <property type="nucleotide sequence ID" value="NZ_CP139781.1"/>
</dbReference>
<evidence type="ECO:0000256" key="2">
    <source>
        <dbReference type="ARBA" id="ARBA00022723"/>
    </source>
</evidence>
<keyword evidence="4" id="KW-0862">Zinc</keyword>
<dbReference type="Pfam" id="PF00413">
    <property type="entry name" value="Peptidase_M10"/>
    <property type="match status" value="1"/>
</dbReference>
<dbReference type="Gene3D" id="3.40.390.10">
    <property type="entry name" value="Collagenase (Catalytic Domain)"/>
    <property type="match status" value="1"/>
</dbReference>
<sequence>MSILTRIPLLRPLRSLVAAALCLTALAPTARAWVFAGHSWPDGDLLFHVNMDNNDAPVISASQLLDRRTTWSAVLQDAFDVWNDELGRIQMVSTAMTETPAEDNGRNEIFFSNTVYGEAFGEGVLGITIRYGDTDNFYAIGEADVIFNNTVERWNSYRGNLRSTSRDLRRVAIHELGHAIGFSHPDEAGQDVDAIMNSIVSDVDTLASDELEGTLIFYGEALPTPAVTRAPLSQAVNVGDLVSLDFEIDGAPPGDEAGDTYGFAWYFPEYIYDNLLFTFSDPTLFIGAAQPYDAGTYTLEVGNANVLSSVETELTVNPVTVSPDTRLSNLSTRAFAGTGSQTLTVGFVVGGTGSKRVLVRAVGPTLGAAPYNVAGTHANPRLTLVRSLDGTLVASNDDWQTNSTATATEIAEVTANAGGFELPEGSKDAVLLVDLEPGVYTAQVEGDAGDEGLVIVEAYDVDAPGGSSRLTNLSTRGYVGSGSDIMIAGLVVDGPGPRTYLIRAIGDTLRDFNVAGVLDDTLLTVYRGQDVIRVKDDWDDPIAHQPLFVEAMQKVGAFPVPHDPEGINYRQESITLLTLHPGAYSLQVSGFGGLEGVALIEVYDYPED</sequence>
<dbReference type="InterPro" id="IPR007110">
    <property type="entry name" value="Ig-like_dom"/>
</dbReference>
<evidence type="ECO:0000259" key="6">
    <source>
        <dbReference type="PROSITE" id="PS50835"/>
    </source>
</evidence>
<feature type="chain" id="PRO_5047392502" evidence="5">
    <location>
        <begin position="33"/>
        <end position="608"/>
    </location>
</feature>
<dbReference type="EC" id="3.4.24.-" evidence="7"/>
<keyword evidence="8" id="KW-1185">Reference proteome</keyword>
<dbReference type="GO" id="GO:0008237">
    <property type="term" value="F:metallopeptidase activity"/>
    <property type="evidence" value="ECO:0007669"/>
    <property type="project" value="UniProtKB-KW"/>
</dbReference>
<dbReference type="InterPro" id="IPR013783">
    <property type="entry name" value="Ig-like_fold"/>
</dbReference>
<dbReference type="SMART" id="SM00409">
    <property type="entry name" value="IG"/>
    <property type="match status" value="1"/>
</dbReference>
<dbReference type="SUPFAM" id="SSF55486">
    <property type="entry name" value="Metalloproteases ('zincins'), catalytic domain"/>
    <property type="match status" value="1"/>
</dbReference>
<keyword evidence="7" id="KW-0482">Metalloprotease</keyword>
<dbReference type="SUPFAM" id="SSF48726">
    <property type="entry name" value="Immunoglobulin"/>
    <property type="match status" value="1"/>
</dbReference>
<protein>
    <submittedName>
        <fullName evidence="7">Matrixin family metalloprotease</fullName>
        <ecNumber evidence="7">3.4.24.-</ecNumber>
    </submittedName>
</protein>
<accession>A0ABZ1CAW4</accession>